<keyword evidence="2" id="KW-1185">Reference proteome</keyword>
<reference evidence="1" key="1">
    <citation type="submission" date="2022-02" db="EMBL/GenBank/DDBJ databases">
        <title>Plant Genome Project.</title>
        <authorList>
            <person name="Zhang R.-G."/>
        </authorList>
    </citation>
    <scope>NUCLEOTIDE SEQUENCE</scope>
    <source>
        <strain evidence="1">AT1</strain>
    </source>
</reference>
<organism evidence="1 2">
    <name type="scientific">Rhododendron molle</name>
    <name type="common">Chinese azalea</name>
    <name type="synonym">Azalea mollis</name>
    <dbReference type="NCBI Taxonomy" id="49168"/>
    <lineage>
        <taxon>Eukaryota</taxon>
        <taxon>Viridiplantae</taxon>
        <taxon>Streptophyta</taxon>
        <taxon>Embryophyta</taxon>
        <taxon>Tracheophyta</taxon>
        <taxon>Spermatophyta</taxon>
        <taxon>Magnoliopsida</taxon>
        <taxon>eudicotyledons</taxon>
        <taxon>Gunneridae</taxon>
        <taxon>Pentapetalae</taxon>
        <taxon>asterids</taxon>
        <taxon>Ericales</taxon>
        <taxon>Ericaceae</taxon>
        <taxon>Ericoideae</taxon>
        <taxon>Rhodoreae</taxon>
        <taxon>Rhododendron</taxon>
    </lineage>
</organism>
<accession>A0ACC0QAV4</accession>
<comment type="caution">
    <text evidence="1">The sequence shown here is derived from an EMBL/GenBank/DDBJ whole genome shotgun (WGS) entry which is preliminary data.</text>
</comment>
<protein>
    <submittedName>
        <fullName evidence="1">Uncharacterized protein</fullName>
    </submittedName>
</protein>
<evidence type="ECO:0000313" key="2">
    <source>
        <dbReference type="Proteomes" id="UP001062846"/>
    </source>
</evidence>
<sequence>MVPSHIPGKMEKKTKDSILSGRLNNSRDNVVNRGNPHDTKLELPTIDFEEIAAATDNFSISSKIGEGGFGPVFKGKLRDGQEVAVKRLSRCSGQGIEEFKNEIILISKLQHRNLVRFLGCCIEGEEMLIVYEYICPTKGWTLFSLVCSDSSFNFPLSFISYFPAHNVKHPYFGYQETISITSGGWGTVPHQAVFKDLGPYLVVVS</sequence>
<proteinExistence type="predicted"/>
<dbReference type="EMBL" id="CM046388">
    <property type="protein sequence ID" value="KAI8573863.1"/>
    <property type="molecule type" value="Genomic_DNA"/>
</dbReference>
<dbReference type="Proteomes" id="UP001062846">
    <property type="component" value="Chromosome 1"/>
</dbReference>
<gene>
    <name evidence="1" type="ORF">RHMOL_Rhmol01G0308600</name>
</gene>
<evidence type="ECO:0000313" key="1">
    <source>
        <dbReference type="EMBL" id="KAI8573863.1"/>
    </source>
</evidence>
<name>A0ACC0QAV4_RHOML</name>